<name>A0A0G4I2D6_9ALVE</name>
<dbReference type="InterPro" id="IPR036188">
    <property type="entry name" value="FAD/NAD-bd_sf"/>
</dbReference>
<dbReference type="Gene3D" id="3.50.50.60">
    <property type="entry name" value="FAD/NAD(P)-binding domain"/>
    <property type="match status" value="3"/>
</dbReference>
<dbReference type="GO" id="GO:0005737">
    <property type="term" value="C:cytoplasm"/>
    <property type="evidence" value="ECO:0007669"/>
    <property type="project" value="TreeGrafter"/>
</dbReference>
<feature type="compositionally biased region" description="Low complexity" evidence="1">
    <location>
        <begin position="246"/>
        <end position="255"/>
    </location>
</feature>
<evidence type="ECO:0000313" key="2">
    <source>
        <dbReference type="EMBL" id="CEM51078.1"/>
    </source>
</evidence>
<organism evidence="2">
    <name type="scientific">Chromera velia CCMP2878</name>
    <dbReference type="NCBI Taxonomy" id="1169474"/>
    <lineage>
        <taxon>Eukaryota</taxon>
        <taxon>Sar</taxon>
        <taxon>Alveolata</taxon>
        <taxon>Colpodellida</taxon>
        <taxon>Chromeraceae</taxon>
        <taxon>Chromera</taxon>
    </lineage>
</organism>
<feature type="compositionally biased region" description="Low complexity" evidence="1">
    <location>
        <begin position="682"/>
        <end position="692"/>
    </location>
</feature>
<dbReference type="VEuPathDB" id="CryptoDB:Cvel_10367"/>
<feature type="region of interest" description="Disordered" evidence="1">
    <location>
        <begin position="379"/>
        <end position="450"/>
    </location>
</feature>
<feature type="region of interest" description="Disordered" evidence="1">
    <location>
        <begin position="538"/>
        <end position="561"/>
    </location>
</feature>
<evidence type="ECO:0000256" key="1">
    <source>
        <dbReference type="SAM" id="MobiDB-lite"/>
    </source>
</evidence>
<dbReference type="AlphaFoldDB" id="A0A0G4I2D6"/>
<dbReference type="PANTHER" id="PTHR13847">
    <property type="entry name" value="SARCOSINE DEHYDROGENASE-RELATED"/>
    <property type="match status" value="1"/>
</dbReference>
<reference evidence="2" key="1">
    <citation type="submission" date="2014-11" db="EMBL/GenBank/DDBJ databases">
        <authorList>
            <person name="Otto D Thomas"/>
            <person name="Naeem Raeece"/>
        </authorList>
    </citation>
    <scope>NUCLEOTIDE SEQUENCE</scope>
</reference>
<proteinExistence type="predicted"/>
<feature type="region of interest" description="Disordered" evidence="1">
    <location>
        <begin position="682"/>
        <end position="702"/>
    </location>
</feature>
<accession>A0A0G4I2D6</accession>
<dbReference type="PROSITE" id="PS51257">
    <property type="entry name" value="PROKAR_LIPOPROTEIN"/>
    <property type="match status" value="1"/>
</dbReference>
<dbReference type="Gene3D" id="3.30.9.10">
    <property type="entry name" value="D-Amino Acid Oxidase, subunit A, domain 2"/>
    <property type="match status" value="3"/>
</dbReference>
<protein>
    <submittedName>
        <fullName evidence="2">Uncharacterized protein</fullName>
    </submittedName>
</protein>
<sequence>MSSFPPKPGDRMRVVVIGAGIMGSCLAFHVAQSKFLEVIVLDANEMENASVETAFGDDEILQATGEDTAATGKGFASPPPQLPSASLNSLGWINSFDKQPYAYSLLARMSTRMWKQFVHSLTPDETELAFETGRAAMWANTQGSGYALAHAAQTATELKNKADRVSAVALKENVGSLVSLRSAVECVVGQDDCVVDAGRASAKLLSKAQREFSERFFIFYGTLVTGFGTTAERKTRQPRSESPGMSDSSPLASPSAADIPLEEVEEDSDTEAGADDIFSGAESVTEVHTSKGTLPCDLVVLACGSATAEVAAAAGASIPVNSRTGLSILTEPLEGSSIFRASCCAMKFVDATRLLSDSPEEWEKAGQRVAEAFRKTAHHLHPPASSEQHLSNPFPPPSPYLDQALDTSPYTGAGKGDPGSPQLFASKRSLQLPRRVSAGGAGGEGEKEDIGPPPVCLFLRQLPCGRVHIGEAHLHPHTFESLQDEWKAQGVVEKAGGSSAIAGAVSSHRKQPKSKFPDAKPKERATFFRYIKEDARSEERRRNERAVEEKRKKSFPQPPPFHLPARVSSIDSLTALTRSSITQKVHIGTMDITASFKDVEKLAERIVGCLAEDIDSLKGKAFKTNLCETPIPVDGLPILGWAPQLGNMYVAVDYAGVTLAPIAGKLCASEIAAVGRRWVQQQQQQGRQGQQQTGASPGPPLPRAIARWSTSLEMLNPFRPMRFFK</sequence>
<dbReference type="SUPFAM" id="SSF51905">
    <property type="entry name" value="FAD/NAD(P)-binding domain"/>
    <property type="match status" value="1"/>
</dbReference>
<dbReference type="EMBL" id="CDMZ01004841">
    <property type="protein sequence ID" value="CEM51078.1"/>
    <property type="molecule type" value="Genomic_DNA"/>
</dbReference>
<feature type="compositionally biased region" description="Basic and acidic residues" evidence="1">
    <location>
        <begin position="538"/>
        <end position="551"/>
    </location>
</feature>
<gene>
    <name evidence="2" type="ORF">Cvel_10367</name>
</gene>
<feature type="region of interest" description="Disordered" evidence="1">
    <location>
        <begin position="230"/>
        <end position="255"/>
    </location>
</feature>